<organism evidence="2 3">
    <name type="scientific">Azomonas agilis</name>
    <dbReference type="NCBI Taxonomy" id="116849"/>
    <lineage>
        <taxon>Bacteria</taxon>
        <taxon>Pseudomonadati</taxon>
        <taxon>Pseudomonadota</taxon>
        <taxon>Gammaproteobacteria</taxon>
        <taxon>Pseudomonadales</taxon>
        <taxon>Pseudomonadaceae</taxon>
        <taxon>Azomonas</taxon>
    </lineage>
</organism>
<dbReference type="PIRSF" id="PIRSF029063">
    <property type="entry name" value="IV_sec_VirJ"/>
    <property type="match status" value="1"/>
</dbReference>
<feature type="domain" description="Bacterial virulence" evidence="1">
    <location>
        <begin position="227"/>
        <end position="415"/>
    </location>
</feature>
<dbReference type="InterPro" id="IPR010333">
    <property type="entry name" value="VirJ"/>
</dbReference>
<dbReference type="AlphaFoldDB" id="A0A562ILK7"/>
<dbReference type="InterPro" id="IPR029058">
    <property type="entry name" value="AB_hydrolase_fold"/>
</dbReference>
<gene>
    <name evidence="2" type="ORF">LX59_01772</name>
</gene>
<dbReference type="Proteomes" id="UP000319627">
    <property type="component" value="Unassembled WGS sequence"/>
</dbReference>
<evidence type="ECO:0000259" key="1">
    <source>
        <dbReference type="Pfam" id="PF06057"/>
    </source>
</evidence>
<dbReference type="Gene3D" id="3.40.50.1820">
    <property type="entry name" value="alpha/beta hydrolase"/>
    <property type="match status" value="1"/>
</dbReference>
<dbReference type="Pfam" id="PF06057">
    <property type="entry name" value="VirJ"/>
    <property type="match status" value="1"/>
</dbReference>
<dbReference type="RefSeq" id="WP_144571470.1">
    <property type="nucleotide sequence ID" value="NZ_VLKG01000005.1"/>
</dbReference>
<name>A0A562ILK7_9GAMM</name>
<dbReference type="InterPro" id="IPR011225">
    <property type="entry name" value="IV_sec_VirJ"/>
</dbReference>
<evidence type="ECO:0000313" key="2">
    <source>
        <dbReference type="EMBL" id="TWH71484.1"/>
    </source>
</evidence>
<accession>A0A562ILK7</accession>
<comment type="caution">
    <text evidence="2">The sequence shown here is derived from an EMBL/GenBank/DDBJ whole genome shotgun (WGS) entry which is preliminary data.</text>
</comment>
<keyword evidence="3" id="KW-1185">Reference proteome</keyword>
<protein>
    <submittedName>
        <fullName evidence="2">Type IV secretory pathway VirJ component</fullName>
    </submittedName>
</protein>
<dbReference type="SUPFAM" id="SSF53474">
    <property type="entry name" value="alpha/beta-Hydrolases"/>
    <property type="match status" value="1"/>
</dbReference>
<dbReference type="EMBL" id="VLKG01000005">
    <property type="protein sequence ID" value="TWH71484.1"/>
    <property type="molecule type" value="Genomic_DNA"/>
</dbReference>
<reference evidence="2 3" key="1">
    <citation type="submission" date="2019-07" db="EMBL/GenBank/DDBJ databases">
        <title>Genomic Encyclopedia of Type Strains, Phase I: the one thousand microbial genomes (KMG-I) project.</title>
        <authorList>
            <person name="Kyrpides N."/>
        </authorList>
    </citation>
    <scope>NUCLEOTIDE SEQUENCE [LARGE SCALE GENOMIC DNA]</scope>
    <source>
        <strain evidence="2 3">DSM 375</strain>
    </source>
</reference>
<dbReference type="OrthoDB" id="641022at2"/>
<proteinExistence type="predicted"/>
<sequence>MKYRLLGWGVLGLWLATVLVWLIWPVSSAHLERFPMGGGGWVKRATPADDPKAHLLLVVTEQQQLSDEQLLKLAAENGAQSLQLVLGAPDCVAQDQIFQEAVKRLGATPDLVAGIDRGAAYAWRWLANQNEHESALALSVGFSVKHLDCDQPLPQAVVKGRWRVAWNDSPDEASAVFVRNQPQAEIAISPYGTPLPVVLFSQIKRALQGQADPVPVVEVPAKAPALDTLTLFYSGDGGWRDLDRDIAERMAQQGFPVVGIDVLRYFWQHKSLEQAAADLEQLMQHYRERWGIKRFVFAGYSFGADILPALYNRLPVTDQQQTDALLLLALARSGGLEVEVQGWLGEVGDDFKTGPELVKIPERKLFCVYGLEEQAESGCTQAEFKGEVLALPGGHHFDQNYEALAERLMAVIRARQNAP</sequence>
<evidence type="ECO:0000313" key="3">
    <source>
        <dbReference type="Proteomes" id="UP000319627"/>
    </source>
</evidence>